<keyword evidence="1" id="KW-1133">Transmembrane helix</keyword>
<dbReference type="AlphaFoldDB" id="A0A5K3FCF9"/>
<proteinExistence type="predicted"/>
<name>A0A5K3FCF9_MESCO</name>
<protein>
    <submittedName>
        <fullName evidence="2">Ovule protein</fullName>
    </submittedName>
</protein>
<dbReference type="WBParaSite" id="MCU_007293-RA">
    <property type="protein sequence ID" value="MCU_007293-RA"/>
    <property type="gene ID" value="MCU_007293"/>
</dbReference>
<sequence>MSTRLWMPSKPMSCQAFTSNYINATSNHGHDNFSSSRNRDDFTSRRRCDNIQFISDPCFPNYTSVFTTFAWSALILLTSSVHLLACILPKMPFWSCLI</sequence>
<organism evidence="2">
    <name type="scientific">Mesocestoides corti</name>
    <name type="common">Flatworm</name>
    <dbReference type="NCBI Taxonomy" id="53468"/>
    <lineage>
        <taxon>Eukaryota</taxon>
        <taxon>Metazoa</taxon>
        <taxon>Spiralia</taxon>
        <taxon>Lophotrochozoa</taxon>
        <taxon>Platyhelminthes</taxon>
        <taxon>Cestoda</taxon>
        <taxon>Eucestoda</taxon>
        <taxon>Cyclophyllidea</taxon>
        <taxon>Mesocestoididae</taxon>
        <taxon>Mesocestoides</taxon>
    </lineage>
</organism>
<evidence type="ECO:0000256" key="1">
    <source>
        <dbReference type="SAM" id="Phobius"/>
    </source>
</evidence>
<keyword evidence="1" id="KW-0812">Transmembrane</keyword>
<evidence type="ECO:0000313" key="2">
    <source>
        <dbReference type="WBParaSite" id="MCU_007293-RA"/>
    </source>
</evidence>
<keyword evidence="1" id="KW-0472">Membrane</keyword>
<feature type="transmembrane region" description="Helical" evidence="1">
    <location>
        <begin position="69"/>
        <end position="88"/>
    </location>
</feature>
<reference evidence="2" key="1">
    <citation type="submission" date="2019-11" db="UniProtKB">
        <authorList>
            <consortium name="WormBaseParasite"/>
        </authorList>
    </citation>
    <scope>IDENTIFICATION</scope>
</reference>
<accession>A0A5K3FCF9</accession>